<evidence type="ECO:0000313" key="11">
    <source>
        <dbReference type="Proteomes" id="UP001595850"/>
    </source>
</evidence>
<dbReference type="InterPro" id="IPR003856">
    <property type="entry name" value="LPS_length_determ_N"/>
</dbReference>
<dbReference type="Pfam" id="PF02706">
    <property type="entry name" value="Wzz"/>
    <property type="match status" value="1"/>
</dbReference>
<evidence type="ECO:0000259" key="9">
    <source>
        <dbReference type="Pfam" id="PF02706"/>
    </source>
</evidence>
<comment type="similarity">
    <text evidence="2">Belongs to the CpsC/CapA family.</text>
</comment>
<keyword evidence="5 8" id="KW-1133">Transmembrane helix</keyword>
<dbReference type="PANTHER" id="PTHR32309:SF13">
    <property type="entry name" value="FERRIC ENTEROBACTIN TRANSPORT PROTEIN FEPE"/>
    <property type="match status" value="1"/>
</dbReference>
<dbReference type="Proteomes" id="UP001595850">
    <property type="component" value="Unassembled WGS sequence"/>
</dbReference>
<accession>A0ABV8I5Y9</accession>
<feature type="domain" description="Polysaccharide chain length determinant N-terminal" evidence="9">
    <location>
        <begin position="15"/>
        <end position="98"/>
    </location>
</feature>
<name>A0ABV8I5Y9_9ACTN</name>
<evidence type="ECO:0000256" key="8">
    <source>
        <dbReference type="SAM" id="Phobius"/>
    </source>
</evidence>
<gene>
    <name evidence="10" type="ORF">ACFOWE_09100</name>
</gene>
<evidence type="ECO:0000256" key="3">
    <source>
        <dbReference type="ARBA" id="ARBA00022475"/>
    </source>
</evidence>
<dbReference type="EMBL" id="JBHSBM010000012">
    <property type="protein sequence ID" value="MFC4058450.1"/>
    <property type="molecule type" value="Genomic_DNA"/>
</dbReference>
<organism evidence="10 11">
    <name type="scientific">Planomonospora corallina</name>
    <dbReference type="NCBI Taxonomy" id="1806052"/>
    <lineage>
        <taxon>Bacteria</taxon>
        <taxon>Bacillati</taxon>
        <taxon>Actinomycetota</taxon>
        <taxon>Actinomycetes</taxon>
        <taxon>Streptosporangiales</taxon>
        <taxon>Streptosporangiaceae</taxon>
        <taxon>Planomonospora</taxon>
    </lineage>
</organism>
<evidence type="ECO:0000313" key="10">
    <source>
        <dbReference type="EMBL" id="MFC4058450.1"/>
    </source>
</evidence>
<evidence type="ECO:0000256" key="7">
    <source>
        <dbReference type="SAM" id="MobiDB-lite"/>
    </source>
</evidence>
<dbReference type="InterPro" id="IPR050445">
    <property type="entry name" value="Bact_polysacc_biosynth/exp"/>
</dbReference>
<evidence type="ECO:0000256" key="5">
    <source>
        <dbReference type="ARBA" id="ARBA00022989"/>
    </source>
</evidence>
<protein>
    <submittedName>
        <fullName evidence="10">YveK family protein</fullName>
    </submittedName>
</protein>
<keyword evidence="4 8" id="KW-0812">Transmembrane</keyword>
<comment type="subcellular location">
    <subcellularLocation>
        <location evidence="1">Cell membrane</location>
        <topology evidence="1">Multi-pass membrane protein</topology>
    </subcellularLocation>
</comment>
<feature type="compositionally biased region" description="Low complexity" evidence="7">
    <location>
        <begin position="350"/>
        <end position="379"/>
    </location>
</feature>
<comment type="caution">
    <text evidence="10">The sequence shown here is derived from an EMBL/GenBank/DDBJ whole genome shotgun (WGS) entry which is preliminary data.</text>
</comment>
<proteinExistence type="inferred from homology"/>
<feature type="compositionally biased region" description="Gly residues" evidence="7">
    <location>
        <begin position="335"/>
        <end position="349"/>
    </location>
</feature>
<dbReference type="RefSeq" id="WP_377286748.1">
    <property type="nucleotide sequence ID" value="NZ_JBHSBM010000012.1"/>
</dbReference>
<feature type="region of interest" description="Disordered" evidence="7">
    <location>
        <begin position="329"/>
        <end position="423"/>
    </location>
</feature>
<dbReference type="InterPro" id="IPR006311">
    <property type="entry name" value="TAT_signal"/>
</dbReference>
<reference evidence="11" key="1">
    <citation type="journal article" date="2019" name="Int. J. Syst. Evol. Microbiol.">
        <title>The Global Catalogue of Microorganisms (GCM) 10K type strain sequencing project: providing services to taxonomists for standard genome sequencing and annotation.</title>
        <authorList>
            <consortium name="The Broad Institute Genomics Platform"/>
            <consortium name="The Broad Institute Genome Sequencing Center for Infectious Disease"/>
            <person name="Wu L."/>
            <person name="Ma J."/>
        </authorList>
    </citation>
    <scope>NUCLEOTIDE SEQUENCE [LARGE SCALE GENOMIC DNA]</scope>
    <source>
        <strain evidence="11">TBRC 4489</strain>
    </source>
</reference>
<dbReference type="PROSITE" id="PS51318">
    <property type="entry name" value="TAT"/>
    <property type="match status" value="1"/>
</dbReference>
<evidence type="ECO:0000256" key="4">
    <source>
        <dbReference type="ARBA" id="ARBA00022692"/>
    </source>
</evidence>
<keyword evidence="11" id="KW-1185">Reference proteome</keyword>
<feature type="transmembrane region" description="Helical" evidence="8">
    <location>
        <begin position="27"/>
        <end position="47"/>
    </location>
</feature>
<sequence length="423" mass="43726">MTLSPDPPVHHAGGDLADYASLFRRRWLILLLCLVAGTGGGGALLWATPPSYTASAYVLVTPTGIQEQTNQVTSRQREALNLDTEAQIAQSAVVARKAREALKSTPGPVDVSVPPNTSVLQISYGAADPNSAAAGASAYAQAYLAHRREAAEKALAVQLETFLDKIRQLNGSLAKVLAELPGMERGGAEHTIALQKRSVLSRQIYNLTVKYDAHKTIAITPGSVISEATAPDEPSAPIPPLYLGSGFMAGLLAGVGLAWLRDRLDTRLRDARDLPRLTGVDVLTGRQVTDLAGAGAAVLLVPLPGTSSQDVARAVRLLRGDGVPVLGALTTAWDGAGGPPGKPSGGGSRNGARPPAGRADGAPVPTAGRTPTTGTPYPALREPSAGGARTTPVPPHPEPPADDAPETAPLTRIPANGKRVFPP</sequence>
<evidence type="ECO:0000256" key="1">
    <source>
        <dbReference type="ARBA" id="ARBA00004651"/>
    </source>
</evidence>
<evidence type="ECO:0000256" key="6">
    <source>
        <dbReference type="ARBA" id="ARBA00023136"/>
    </source>
</evidence>
<keyword evidence="3" id="KW-1003">Cell membrane</keyword>
<keyword evidence="6 8" id="KW-0472">Membrane</keyword>
<dbReference type="PANTHER" id="PTHR32309">
    <property type="entry name" value="TYROSINE-PROTEIN KINASE"/>
    <property type="match status" value="1"/>
</dbReference>
<evidence type="ECO:0000256" key="2">
    <source>
        <dbReference type="ARBA" id="ARBA00006683"/>
    </source>
</evidence>
<feature type="transmembrane region" description="Helical" evidence="8">
    <location>
        <begin position="241"/>
        <end position="260"/>
    </location>
</feature>